<dbReference type="SUPFAM" id="SSF56219">
    <property type="entry name" value="DNase I-like"/>
    <property type="match status" value="1"/>
</dbReference>
<dbReference type="Pfam" id="PF03372">
    <property type="entry name" value="Exo_endo_phos"/>
    <property type="match status" value="1"/>
</dbReference>
<name>A0A7X1AVH2_9BACT</name>
<dbReference type="EMBL" id="JACHVA010000033">
    <property type="protein sequence ID" value="MBC2600745.1"/>
    <property type="molecule type" value="Genomic_DNA"/>
</dbReference>
<evidence type="ECO:0000313" key="2">
    <source>
        <dbReference type="EMBL" id="MBC2600745.1"/>
    </source>
</evidence>
<evidence type="ECO:0000313" key="3">
    <source>
        <dbReference type="Proteomes" id="UP000525652"/>
    </source>
</evidence>
<protein>
    <submittedName>
        <fullName evidence="2">Endonuclease/exonuclease/phosphatase family protein</fullName>
    </submittedName>
</protein>
<dbReference type="PANTHER" id="PTHR14859:SF15">
    <property type="entry name" value="ENDONUCLEASE_EXONUCLEASE_PHOSPHATASE DOMAIN-CONTAINING PROTEIN"/>
    <property type="match status" value="1"/>
</dbReference>
<reference evidence="2 3" key="1">
    <citation type="submission" date="2020-07" db="EMBL/GenBank/DDBJ databases">
        <authorList>
            <person name="Feng X."/>
        </authorList>
    </citation>
    <scope>NUCLEOTIDE SEQUENCE [LARGE SCALE GENOMIC DNA]</scope>
    <source>
        <strain evidence="2 3">JCM14086</strain>
    </source>
</reference>
<sequence>MPERKLITLNIAHGRGLSFYQGFHSPNGIRKQLERINKLLDRFHPDIVCLQEVDESSHWNGHINLLEEIQNKESLPYSYLGVHNRRDGAKKLAYGNAILSRYPIREAVTVPFGKNQLGEKGFLFARIEFPEGMVSVVNLHLDFRSRVKRLAQVEQVIRFLHDELSMPGDPLLHRPIVCGDFNARATLRRDAVAQLFGYMKSHHEYALHPEKARSFPAHSPMKCIDFIFLPEPMKCHACQTIRSYVSDHRPVFMRFEIPEPIDRGTAPIAPVE</sequence>
<comment type="caution">
    <text evidence="2">The sequence shown here is derived from an EMBL/GenBank/DDBJ whole genome shotgun (WGS) entry which is preliminary data.</text>
</comment>
<keyword evidence="2" id="KW-0378">Hydrolase</keyword>
<proteinExistence type="predicted"/>
<keyword evidence="3" id="KW-1185">Reference proteome</keyword>
<keyword evidence="2" id="KW-0540">Nuclease</keyword>
<keyword evidence="2" id="KW-0255">Endonuclease</keyword>
<dbReference type="GO" id="GO:0004519">
    <property type="term" value="F:endonuclease activity"/>
    <property type="evidence" value="ECO:0007669"/>
    <property type="project" value="UniProtKB-KW"/>
</dbReference>
<dbReference type="GO" id="GO:0016020">
    <property type="term" value="C:membrane"/>
    <property type="evidence" value="ECO:0007669"/>
    <property type="project" value="GOC"/>
</dbReference>
<evidence type="ECO:0000259" key="1">
    <source>
        <dbReference type="Pfam" id="PF03372"/>
    </source>
</evidence>
<feature type="domain" description="Endonuclease/exonuclease/phosphatase" evidence="1">
    <location>
        <begin position="8"/>
        <end position="248"/>
    </location>
</feature>
<dbReference type="Proteomes" id="UP000525652">
    <property type="component" value="Unassembled WGS sequence"/>
</dbReference>
<dbReference type="InterPro" id="IPR051916">
    <property type="entry name" value="GPI-anchor_lipid_remodeler"/>
</dbReference>
<dbReference type="GO" id="GO:0006506">
    <property type="term" value="P:GPI anchor biosynthetic process"/>
    <property type="evidence" value="ECO:0007669"/>
    <property type="project" value="TreeGrafter"/>
</dbReference>
<keyword evidence="2" id="KW-0269">Exonuclease</keyword>
<dbReference type="GO" id="GO:0004527">
    <property type="term" value="F:exonuclease activity"/>
    <property type="evidence" value="ECO:0007669"/>
    <property type="project" value="UniProtKB-KW"/>
</dbReference>
<dbReference type="AlphaFoldDB" id="A0A7X1AVH2"/>
<dbReference type="Gene3D" id="3.60.10.10">
    <property type="entry name" value="Endonuclease/exonuclease/phosphatase"/>
    <property type="match status" value="1"/>
</dbReference>
<organism evidence="2 3">
    <name type="scientific">Puniceicoccus vermicola</name>
    <dbReference type="NCBI Taxonomy" id="388746"/>
    <lineage>
        <taxon>Bacteria</taxon>
        <taxon>Pseudomonadati</taxon>
        <taxon>Verrucomicrobiota</taxon>
        <taxon>Opitutia</taxon>
        <taxon>Puniceicoccales</taxon>
        <taxon>Puniceicoccaceae</taxon>
        <taxon>Puniceicoccus</taxon>
    </lineage>
</organism>
<accession>A0A7X1AVH2</accession>
<dbReference type="InterPro" id="IPR005135">
    <property type="entry name" value="Endo/exonuclease/phosphatase"/>
</dbReference>
<dbReference type="PANTHER" id="PTHR14859">
    <property type="entry name" value="CALCOFLUOR WHITE HYPERSENSITIVE PROTEIN PRECURSOR"/>
    <property type="match status" value="1"/>
</dbReference>
<gene>
    <name evidence="2" type="ORF">H5P30_03000</name>
</gene>
<dbReference type="InterPro" id="IPR036691">
    <property type="entry name" value="Endo/exonu/phosph_ase_sf"/>
</dbReference>
<dbReference type="RefSeq" id="WP_185691483.1">
    <property type="nucleotide sequence ID" value="NZ_JACHVA010000033.1"/>
</dbReference>